<organism evidence="2 3">
    <name type="scientific">Littorina saxatilis</name>
    <dbReference type="NCBI Taxonomy" id="31220"/>
    <lineage>
        <taxon>Eukaryota</taxon>
        <taxon>Metazoa</taxon>
        <taxon>Spiralia</taxon>
        <taxon>Lophotrochozoa</taxon>
        <taxon>Mollusca</taxon>
        <taxon>Gastropoda</taxon>
        <taxon>Caenogastropoda</taxon>
        <taxon>Littorinimorpha</taxon>
        <taxon>Littorinoidea</taxon>
        <taxon>Littorinidae</taxon>
        <taxon>Littorina</taxon>
    </lineage>
</organism>
<feature type="compositionally biased region" description="Acidic residues" evidence="1">
    <location>
        <begin position="18"/>
        <end position="27"/>
    </location>
</feature>
<feature type="region of interest" description="Disordered" evidence="1">
    <location>
        <begin position="292"/>
        <end position="339"/>
    </location>
</feature>
<evidence type="ECO:0000256" key="1">
    <source>
        <dbReference type="SAM" id="MobiDB-lite"/>
    </source>
</evidence>
<accession>A0AAN9B1U5</accession>
<dbReference type="InterPro" id="IPR034754">
    <property type="entry name" value="GEMIN8"/>
</dbReference>
<dbReference type="PANTHER" id="PTHR16238">
    <property type="entry name" value="GEM-ASSOCIATED PROTEIN 8"/>
    <property type="match status" value="1"/>
</dbReference>
<sequence length="385" mass="43242">MEDDVTSTATMTSVTEDFSGDESDEVTGNDLETSSLVTSSDANEGFTTVIHTSLLHAGPKQFRAEFVESDAGEMSMEGDSGKEEMGTATDDGDMNSNALLSGEDQKLASASGHAKQHPPGKSSRGTEKPTNPLGKGVPFPNLLSAPGNWYEHSCFSHYWRHYQFVSMWCQKHMEVYRTVSQHHSRVTAQQQAAKEQKRRFGQGEANLFKKPTSSRTIRNRKARRRRKAAKKRIRMAVQNAELAGMNSSVSSEDVHVKEEADEEGETNESATEEDEHMEITEEMLDFFAHTHRHRKERDALKKSKKTGKEKHVNIEEVRGEQKERTGAAPKERPGAKRTSEMRHLYGKGAAMIHGMETAVQMTFDRNLDVHTPSLWPNMPFRVIFD</sequence>
<dbReference type="AlphaFoldDB" id="A0AAN9B1U5"/>
<dbReference type="Pfam" id="PF15348">
    <property type="entry name" value="GEMIN8"/>
    <property type="match status" value="1"/>
</dbReference>
<feature type="region of interest" description="Disordered" evidence="1">
    <location>
        <begin position="1"/>
        <end position="39"/>
    </location>
</feature>
<feature type="compositionally biased region" description="Basic and acidic residues" evidence="1">
    <location>
        <begin position="309"/>
        <end position="339"/>
    </location>
</feature>
<protein>
    <recommendedName>
        <fullName evidence="4">Gem-associated protein 8</fullName>
    </recommendedName>
</protein>
<feature type="compositionally biased region" description="Acidic residues" evidence="1">
    <location>
        <begin position="259"/>
        <end position="276"/>
    </location>
</feature>
<dbReference type="Proteomes" id="UP001374579">
    <property type="component" value="Unassembled WGS sequence"/>
</dbReference>
<feature type="region of interest" description="Disordered" evidence="1">
    <location>
        <begin position="243"/>
        <end position="276"/>
    </location>
</feature>
<dbReference type="GO" id="GO:0032797">
    <property type="term" value="C:SMN complex"/>
    <property type="evidence" value="ECO:0007669"/>
    <property type="project" value="InterPro"/>
</dbReference>
<evidence type="ECO:0000313" key="3">
    <source>
        <dbReference type="Proteomes" id="UP001374579"/>
    </source>
</evidence>
<reference evidence="2 3" key="1">
    <citation type="submission" date="2024-02" db="EMBL/GenBank/DDBJ databases">
        <title>Chromosome-scale genome assembly of the rough periwinkle Littorina saxatilis.</title>
        <authorList>
            <person name="De Jode A."/>
            <person name="Faria R."/>
            <person name="Formenti G."/>
            <person name="Sims Y."/>
            <person name="Smith T.P."/>
            <person name="Tracey A."/>
            <person name="Wood J.M.D."/>
            <person name="Zagrodzka Z.B."/>
            <person name="Johannesson K."/>
            <person name="Butlin R.K."/>
            <person name="Leder E.H."/>
        </authorList>
    </citation>
    <scope>NUCLEOTIDE SEQUENCE [LARGE SCALE GENOMIC DNA]</scope>
    <source>
        <strain evidence="2">Snail1</strain>
        <tissue evidence="2">Muscle</tissue>
    </source>
</reference>
<evidence type="ECO:0008006" key="4">
    <source>
        <dbReference type="Google" id="ProtNLM"/>
    </source>
</evidence>
<feature type="compositionally biased region" description="Polar residues" evidence="1">
    <location>
        <begin position="30"/>
        <end position="39"/>
    </location>
</feature>
<proteinExistence type="predicted"/>
<gene>
    <name evidence="2" type="ORF">V1264_004321</name>
</gene>
<name>A0AAN9B1U5_9CAEN</name>
<dbReference type="GO" id="GO:0000387">
    <property type="term" value="P:spliceosomal snRNP assembly"/>
    <property type="evidence" value="ECO:0007669"/>
    <property type="project" value="InterPro"/>
</dbReference>
<comment type="caution">
    <text evidence="2">The sequence shown here is derived from an EMBL/GenBank/DDBJ whole genome shotgun (WGS) entry which is preliminary data.</text>
</comment>
<evidence type="ECO:0000313" key="2">
    <source>
        <dbReference type="EMBL" id="KAK7097327.1"/>
    </source>
</evidence>
<dbReference type="EMBL" id="JBAMIC010000013">
    <property type="protein sequence ID" value="KAK7097327.1"/>
    <property type="molecule type" value="Genomic_DNA"/>
</dbReference>
<keyword evidence="3" id="KW-1185">Reference proteome</keyword>
<dbReference type="PANTHER" id="PTHR16238:SF7">
    <property type="entry name" value="GEM-ASSOCIATED PROTEIN 8"/>
    <property type="match status" value="1"/>
</dbReference>
<feature type="region of interest" description="Disordered" evidence="1">
    <location>
        <begin position="71"/>
        <end position="139"/>
    </location>
</feature>
<feature type="compositionally biased region" description="Polar residues" evidence="1">
    <location>
        <begin position="1"/>
        <end position="16"/>
    </location>
</feature>